<dbReference type="PANTHER" id="PTHR38098">
    <property type="entry name" value="LPS-ASSEMBLY LIPOPROTEIN LPTE"/>
    <property type="match status" value="1"/>
</dbReference>
<dbReference type="eggNOG" id="COG2980">
    <property type="taxonomic scope" value="Bacteria"/>
</dbReference>
<evidence type="ECO:0000313" key="8">
    <source>
        <dbReference type="Proteomes" id="UP000188219"/>
    </source>
</evidence>
<comment type="similarity">
    <text evidence="6">Belongs to the LptE lipoprotein family.</text>
</comment>
<name>A0A1Q2M729_9GAMM</name>
<keyword evidence="2 6" id="KW-0472">Membrane</keyword>
<reference evidence="7" key="1">
    <citation type="submission" date="2017-02" db="EMBL/GenBank/DDBJ databases">
        <title>Genome of Microbulbifer agarilyticus GP101.</title>
        <authorList>
            <person name="Jung J."/>
            <person name="Bae S.S."/>
            <person name="Baek K."/>
        </authorList>
    </citation>
    <scope>NUCLEOTIDE SEQUENCE [LARGE SCALE GENOMIC DNA]</scope>
    <source>
        <strain evidence="7">GP101</strain>
    </source>
</reference>
<keyword evidence="5 6" id="KW-0449">Lipoprotein</keyword>
<dbReference type="KEGG" id="maga:Mag101_12905"/>
<comment type="function">
    <text evidence="6">Together with LptD, is involved in the assembly of lipopolysaccharide (LPS) at the surface of the outer membrane. Required for the proper assembly of LptD. Binds LPS and may serve as the LPS recognition site at the outer membrane.</text>
</comment>
<protein>
    <recommendedName>
        <fullName evidence="6">LPS-assembly lipoprotein LptE</fullName>
    </recommendedName>
</protein>
<sequence length="177" mass="20094">MKITLLRTITIILAITISACGWHLRGAPKNFPPGSKLYITTQDPRSELADSITRLLQTSGLPLAEEPSEADYTLTIHQETETKRTVSVDAKGRASEYELITSAEYSVQDNNTGRDLLTQAKADVYRTLEWDDNEVVSKGEEERLQREEMRRELIGRIIDRLRRIDIRTPITDNPAQP</sequence>
<evidence type="ECO:0000256" key="3">
    <source>
        <dbReference type="ARBA" id="ARBA00023139"/>
    </source>
</evidence>
<dbReference type="RefSeq" id="WP_077405697.1">
    <property type="nucleotide sequence ID" value="NZ_CP019650.1"/>
</dbReference>
<organism evidence="7 8">
    <name type="scientific">Microbulbifer agarilyticus</name>
    <dbReference type="NCBI Taxonomy" id="260552"/>
    <lineage>
        <taxon>Bacteria</taxon>
        <taxon>Pseudomonadati</taxon>
        <taxon>Pseudomonadota</taxon>
        <taxon>Gammaproteobacteria</taxon>
        <taxon>Cellvibrionales</taxon>
        <taxon>Microbulbiferaceae</taxon>
        <taxon>Microbulbifer</taxon>
    </lineage>
</organism>
<dbReference type="InterPro" id="IPR007485">
    <property type="entry name" value="LPS_assembly_LptE"/>
</dbReference>
<evidence type="ECO:0000256" key="5">
    <source>
        <dbReference type="ARBA" id="ARBA00023288"/>
    </source>
</evidence>
<dbReference type="GO" id="GO:0043165">
    <property type="term" value="P:Gram-negative-bacterium-type cell outer membrane assembly"/>
    <property type="evidence" value="ECO:0007669"/>
    <property type="project" value="UniProtKB-UniRule"/>
</dbReference>
<evidence type="ECO:0000256" key="2">
    <source>
        <dbReference type="ARBA" id="ARBA00023136"/>
    </source>
</evidence>
<dbReference type="Pfam" id="PF04390">
    <property type="entry name" value="LptE"/>
    <property type="match status" value="1"/>
</dbReference>
<accession>A0A1Q2M729</accession>
<dbReference type="PANTHER" id="PTHR38098:SF1">
    <property type="entry name" value="LPS-ASSEMBLY LIPOPROTEIN LPTE"/>
    <property type="match status" value="1"/>
</dbReference>
<keyword evidence="4 6" id="KW-0998">Cell outer membrane</keyword>
<dbReference type="GO" id="GO:0009279">
    <property type="term" value="C:cell outer membrane"/>
    <property type="evidence" value="ECO:0007669"/>
    <property type="project" value="UniProtKB-SubCell"/>
</dbReference>
<dbReference type="OrthoDB" id="7349153at2"/>
<dbReference type="GO" id="GO:0015920">
    <property type="term" value="P:lipopolysaccharide transport"/>
    <property type="evidence" value="ECO:0007669"/>
    <property type="project" value="TreeGrafter"/>
</dbReference>
<dbReference type="Gene3D" id="3.30.160.150">
    <property type="entry name" value="Lipoprotein like domain"/>
    <property type="match status" value="1"/>
</dbReference>
<dbReference type="GO" id="GO:0001530">
    <property type="term" value="F:lipopolysaccharide binding"/>
    <property type="evidence" value="ECO:0007669"/>
    <property type="project" value="TreeGrafter"/>
</dbReference>
<keyword evidence="3 6" id="KW-0564">Palmitate</keyword>
<dbReference type="Proteomes" id="UP000188219">
    <property type="component" value="Chromosome"/>
</dbReference>
<dbReference type="HAMAP" id="MF_01186">
    <property type="entry name" value="LPS_assembly_LptE"/>
    <property type="match status" value="1"/>
</dbReference>
<dbReference type="AlphaFoldDB" id="A0A1Q2M729"/>
<proteinExistence type="inferred from homology"/>
<evidence type="ECO:0000256" key="6">
    <source>
        <dbReference type="HAMAP-Rule" id="MF_01186"/>
    </source>
</evidence>
<keyword evidence="8" id="KW-1185">Reference proteome</keyword>
<gene>
    <name evidence="6" type="primary">lptE</name>
    <name evidence="7" type="ORF">Mag101_12905</name>
</gene>
<dbReference type="GO" id="GO:1990351">
    <property type="term" value="C:transporter complex"/>
    <property type="evidence" value="ECO:0007669"/>
    <property type="project" value="TreeGrafter"/>
</dbReference>
<dbReference type="EMBL" id="CP019650">
    <property type="protein sequence ID" value="AQQ68430.1"/>
    <property type="molecule type" value="Genomic_DNA"/>
</dbReference>
<evidence type="ECO:0000256" key="4">
    <source>
        <dbReference type="ARBA" id="ARBA00023237"/>
    </source>
</evidence>
<keyword evidence="1 6" id="KW-0732">Signal</keyword>
<dbReference type="STRING" id="260552.Mag101_12905"/>
<evidence type="ECO:0000256" key="1">
    <source>
        <dbReference type="ARBA" id="ARBA00022729"/>
    </source>
</evidence>
<comment type="subcellular location">
    <subcellularLocation>
        <location evidence="6">Cell outer membrane</location>
        <topology evidence="6">Lipid-anchor</topology>
    </subcellularLocation>
</comment>
<dbReference type="PROSITE" id="PS51257">
    <property type="entry name" value="PROKAR_LIPOPROTEIN"/>
    <property type="match status" value="1"/>
</dbReference>
<evidence type="ECO:0000313" key="7">
    <source>
        <dbReference type="EMBL" id="AQQ68430.1"/>
    </source>
</evidence>
<comment type="subunit">
    <text evidence="6">Component of the lipopolysaccharide transport and assembly complex. Interacts with LptD.</text>
</comment>